<organism evidence="1 2">
    <name type="scientific">Hymenobacter jejuensis</name>
    <dbReference type="NCBI Taxonomy" id="2502781"/>
    <lineage>
        <taxon>Bacteria</taxon>
        <taxon>Pseudomonadati</taxon>
        <taxon>Bacteroidota</taxon>
        <taxon>Cytophagia</taxon>
        <taxon>Cytophagales</taxon>
        <taxon>Hymenobacteraceae</taxon>
        <taxon>Hymenobacter</taxon>
    </lineage>
</organism>
<dbReference type="OrthoDB" id="856045at2"/>
<dbReference type="KEGG" id="hyj:FHG12_07675"/>
<dbReference type="RefSeq" id="WP_139515175.1">
    <property type="nucleotide sequence ID" value="NZ_CP040896.1"/>
</dbReference>
<keyword evidence="2" id="KW-1185">Reference proteome</keyword>
<proteinExistence type="predicted"/>
<accession>A0A5B7ZYN4</accession>
<evidence type="ECO:0000313" key="2">
    <source>
        <dbReference type="Proteomes" id="UP000305398"/>
    </source>
</evidence>
<dbReference type="Proteomes" id="UP000305398">
    <property type="component" value="Chromosome"/>
</dbReference>
<gene>
    <name evidence="1" type="ORF">FHG12_07675</name>
</gene>
<protein>
    <submittedName>
        <fullName evidence="1">Uncharacterized protein</fullName>
    </submittedName>
</protein>
<sequence>MAETSTSTTTITTFIGDITVPNPDFRFVYDVRLSQYPTDADNLALAKAYQWTNQQIGSELPSVQVLETICNAFEFEKEEPRRVLQATYGHGKSHLALALANFFGQPAGSPEVEAVLAGVKHVAPGVEARLRTFKEERTPYLVLRLTGGGADSLSAAVVRGFETALQENPATKGIDLGLWFDKALAALAKFSPEQVTIANSYLEIHAAAENLDVGALRATLQGAHRDGRHRELIHKLVEHVLGVYPNFGAALSPRELMNHMGREYCGPGKPFTGILVLFDEFAAFVEAYARQYGLHTDSLPLQSLLDGISDLRQAEPGNPVKLNKAVFLAFSQQDPDDVAELAMQERGAGKSALADLKKELTRLPNEARHPLYSPMEAVLDAYLKQDKAVWDALTPDDSVADNDVIDAVDSVRNFFPMRYTAAAGWDLDKIRMTMAYGCHPLHPVTTALLCSATLRAGSGARTVLSFVKDTMLHCKRRPAIAADGRLCWIRPIALVAYYQHQLVSDDAWKQYQTTLRKAIPANIPDTEAILQAILLYETAGFKPGDTEATDYNGALAVLTGLSRTAVRRALTTLCDTAGYIEYDSVSETYRFWANNQDGSQVRQAVVEGLEKLKRDEIKWLAAVNEGLLSEEAKFTSVGEVAFHNTTGGDWGARVVFVPRAQWSAPRLATLLKLQTLEANGRLADAARGYVIAPLAADEAEVQWLRQHAEKDLNQAIASFSDQKQVPPVVVILPKKSHEALLNGLLELNVLGNLSEAQKRTLGTEPITQRRTTVRNNVQSALDALKDDLRKATEYQVPSLHLSGIESRLTGKKTVNLAHVLQAAYETVYYRFAPYLGDSTRGTNLRAAVGLAVPKLYRGSFVDWDEAARNMGRARDLYSKVLRVGTPASWGVVDTSERVTAPKLPLVKHAWEVLEAAVPPGAKNHSLRPALLQLLNAPYGYDPWSLGILFGTWYGVNRHQLEITDQHKRPLEYKSWLGTSNDFRGILETMLHTYNIRASRRNEEVVEGEVQSLVTKLRYAHSESISLAEAEPAVQQLSQYADTEGGNPGLRKEAKQAAEQLGHELKQAQEYERRITEGIAALETVPTTPGGIKQLIELVQLFNDPTKAGVPLGMVVPPSQQTIGQGQKRAAAKLRQLLTEVAAELANISSLRGYDLSKRQLGVLLSLVSPLGEPDLDRRIRDAEQLLEERHDEFSKEGQDAGIREKITEARRANSLADWRELLAYFQGANPKADSTVSLVAEATLTLNTKRLETEAWLLTMCERANTLTEAPAIASFERDLNRKAAQFEGTPEADQIKELERKADRVSKLLSNLKDQRREKPKTADDVRKVVREYERLAAREGLSEVQIGLVSQERADFERRFDEQRQAARQKLDELVARNEAQDAPAPLLTELERRLEFLPDEDKPRRDALDKDLRRRVAKDKASVAEKAFLDIGNRAEQKACLVRLQGLLDL</sequence>
<dbReference type="EMBL" id="CP040896">
    <property type="protein sequence ID" value="QDA59997.1"/>
    <property type="molecule type" value="Genomic_DNA"/>
</dbReference>
<evidence type="ECO:0000313" key="1">
    <source>
        <dbReference type="EMBL" id="QDA59997.1"/>
    </source>
</evidence>
<name>A0A5B7ZYN4_9BACT</name>
<reference evidence="1 2" key="1">
    <citation type="submission" date="2019-06" db="EMBL/GenBank/DDBJ databases">
        <authorList>
            <person name="Srinivasan S."/>
        </authorList>
    </citation>
    <scope>NUCLEOTIDE SEQUENCE [LARGE SCALE GENOMIC DNA]</scope>
    <source>
        <strain evidence="1 2">17J68-5</strain>
    </source>
</reference>